<feature type="compositionally biased region" description="Basic and acidic residues" evidence="2">
    <location>
        <begin position="375"/>
        <end position="384"/>
    </location>
</feature>
<dbReference type="Gene3D" id="3.90.70.80">
    <property type="match status" value="1"/>
</dbReference>
<evidence type="ECO:0000256" key="2">
    <source>
        <dbReference type="SAM" id="MobiDB-lite"/>
    </source>
</evidence>
<sequence>MRTRTEELKRKLLDDIHAYASKTDVEHNATNIPCMKANIVTTTMLQQGKTVTVNLHANRVDLTTTSETLATKRTATNTYRIGQSPIRDVTRQSNFSGSGCEKFLLQGLDSGAGTFQFVSPPRAGDPVKWSSRSIISQLESELKKNSGSSLLLGGRYRVDAPPKLIQDSGTHQQYRLNVTDETANPHKQFSIVLTQAGLKFDNNLLEAKEIRAASALMARHKEQLEATPRQLDEPMVVSHAGIGRNATLVVYREISAGINAGTIDTPEKLEEALEELIMQGRAARGPRFVHSMAQVRALADTLLADLGEKTSTQQVKNDSPTDDPIKSDGRLAQPLKHAAGVNETEPPEAANVGAEADQVKRDDKPAPEAAQLKTRRAEESKGQYETENIANTQRDFAFAQQLADKQTQEAKQLKEDAKLAKQLQDGWGSARTPAGSAFLIDDNNLRNNAGAGNCLFHAISGTSIRPNLSKKKIRGLRKKIADVLRRQNDKDIQELENLRKLKNADIKAIDEIQNRITRRLKRNSNAYGLIKITKTSLPAIGDTLSNEDLAVVIEESGSYADDMEIELWLKLQKNKEMSVVVIDGQSGSESIISFRYNETKDEVVRIARQLKSQVPPWTEIDARREIKASIADALAEETQQRNSEAPITRNHLALYRTFVHWQAIINYE</sequence>
<name>A0ABP7SX65_9BURK</name>
<feature type="coiled-coil region" evidence="1">
    <location>
        <begin position="396"/>
        <end position="423"/>
    </location>
</feature>
<evidence type="ECO:0000256" key="1">
    <source>
        <dbReference type="SAM" id="Coils"/>
    </source>
</evidence>
<feature type="coiled-coil region" evidence="1">
    <location>
        <begin position="481"/>
        <end position="515"/>
    </location>
</feature>
<dbReference type="RefSeq" id="WP_344762272.1">
    <property type="nucleotide sequence ID" value="NZ_BAAAZE010000005.1"/>
</dbReference>
<accession>A0ABP7SX65</accession>
<organism evidence="3 4">
    <name type="scientific">Actimicrobium antarcticum</name>
    <dbReference type="NCBI Taxonomy" id="1051899"/>
    <lineage>
        <taxon>Bacteria</taxon>
        <taxon>Pseudomonadati</taxon>
        <taxon>Pseudomonadota</taxon>
        <taxon>Betaproteobacteria</taxon>
        <taxon>Burkholderiales</taxon>
        <taxon>Oxalobacteraceae</taxon>
        <taxon>Actimicrobium</taxon>
    </lineage>
</organism>
<keyword evidence="1" id="KW-0175">Coiled coil</keyword>
<reference evidence="4" key="1">
    <citation type="journal article" date="2019" name="Int. J. Syst. Evol. Microbiol.">
        <title>The Global Catalogue of Microorganisms (GCM) 10K type strain sequencing project: providing services to taxonomists for standard genome sequencing and annotation.</title>
        <authorList>
            <consortium name="The Broad Institute Genomics Platform"/>
            <consortium name="The Broad Institute Genome Sequencing Center for Infectious Disease"/>
            <person name="Wu L."/>
            <person name="Ma J."/>
        </authorList>
    </citation>
    <scope>NUCLEOTIDE SEQUENCE [LARGE SCALE GENOMIC DNA]</scope>
    <source>
        <strain evidence="4">JCM 16673</strain>
    </source>
</reference>
<dbReference type="EMBL" id="BAAAZE010000005">
    <property type="protein sequence ID" value="GAA4017495.1"/>
    <property type="molecule type" value="Genomic_DNA"/>
</dbReference>
<evidence type="ECO:0000313" key="3">
    <source>
        <dbReference type="EMBL" id="GAA4017495.1"/>
    </source>
</evidence>
<feature type="region of interest" description="Disordered" evidence="2">
    <location>
        <begin position="309"/>
        <end position="385"/>
    </location>
</feature>
<gene>
    <name evidence="3" type="ORF">GCM10022212_11380</name>
</gene>
<keyword evidence="4" id="KW-1185">Reference proteome</keyword>
<comment type="caution">
    <text evidence="3">The sequence shown here is derived from an EMBL/GenBank/DDBJ whole genome shotgun (WGS) entry which is preliminary data.</text>
</comment>
<dbReference type="Proteomes" id="UP001501353">
    <property type="component" value="Unassembled WGS sequence"/>
</dbReference>
<evidence type="ECO:0000313" key="4">
    <source>
        <dbReference type="Proteomes" id="UP001501353"/>
    </source>
</evidence>
<feature type="compositionally biased region" description="Basic and acidic residues" evidence="2">
    <location>
        <begin position="357"/>
        <end position="366"/>
    </location>
</feature>
<protein>
    <recommendedName>
        <fullName evidence="5">OTU domain-containing protein</fullName>
    </recommendedName>
</protein>
<proteinExistence type="predicted"/>
<evidence type="ECO:0008006" key="5">
    <source>
        <dbReference type="Google" id="ProtNLM"/>
    </source>
</evidence>
<feature type="compositionally biased region" description="Polar residues" evidence="2">
    <location>
        <begin position="309"/>
        <end position="318"/>
    </location>
</feature>